<evidence type="ECO:0000256" key="7">
    <source>
        <dbReference type="ARBA" id="ARBA00093374"/>
    </source>
</evidence>
<dbReference type="GeneID" id="28901806"/>
<feature type="compositionally biased region" description="Basic and acidic residues" evidence="10">
    <location>
        <begin position="1126"/>
        <end position="1135"/>
    </location>
</feature>
<gene>
    <name evidence="12" type="ORF">L228DRAFT_51826</name>
</gene>
<dbReference type="OMA" id="LWARYIL"/>
<proteinExistence type="predicted"/>
<dbReference type="GO" id="GO:0008380">
    <property type="term" value="P:RNA splicing"/>
    <property type="evidence" value="ECO:0007669"/>
    <property type="project" value="UniProtKB-KW"/>
</dbReference>
<evidence type="ECO:0000256" key="4">
    <source>
        <dbReference type="ARBA" id="ARBA00022884"/>
    </source>
</evidence>
<dbReference type="SMART" id="SM00386">
    <property type="entry name" value="HAT"/>
    <property type="match status" value="5"/>
</dbReference>
<dbReference type="CDD" id="cd12299">
    <property type="entry name" value="RRM4_Prp24"/>
    <property type="match status" value="1"/>
</dbReference>
<evidence type="ECO:0000256" key="3">
    <source>
        <dbReference type="ARBA" id="ARBA00022737"/>
    </source>
</evidence>
<evidence type="ECO:0000256" key="5">
    <source>
        <dbReference type="ARBA" id="ARBA00023187"/>
    </source>
</evidence>
<comment type="subcellular location">
    <subcellularLocation>
        <location evidence="1">Nucleus</location>
    </subcellularLocation>
</comment>
<protein>
    <recommendedName>
        <fullName evidence="8">U4/U6 snRNA-associated-splicing factor PRP24</fullName>
    </recommendedName>
</protein>
<reference evidence="12 13" key="1">
    <citation type="journal article" date="2016" name="Fungal Biol.">
        <title>The genome of Xylona heveae provides a window into fungal endophytism.</title>
        <authorList>
            <person name="Gazis R."/>
            <person name="Kuo A."/>
            <person name="Riley R."/>
            <person name="LaButti K."/>
            <person name="Lipzen A."/>
            <person name="Lin J."/>
            <person name="Amirebrahimi M."/>
            <person name="Hesse C.N."/>
            <person name="Spatafora J.W."/>
            <person name="Henrissat B."/>
            <person name="Hainaut M."/>
            <person name="Grigoriev I.V."/>
            <person name="Hibbett D.S."/>
        </authorList>
    </citation>
    <scope>NUCLEOTIDE SEQUENCE [LARGE SCALE GENOMIC DNA]</scope>
    <source>
        <strain evidence="12 13">TC161</strain>
    </source>
</reference>
<feature type="domain" description="RRM" evidence="11">
    <location>
        <begin position="1022"/>
        <end position="1098"/>
    </location>
</feature>
<keyword evidence="3" id="KW-0677">Repeat</keyword>
<sequence>MDINSLLSPQESPVTETPPSNQSNPPQARRTKSSSRTPQVAPVASSPLSSSNAPVLPHNVLSQAQQMMPSPPIISPSTGVAASATSTPSAEGRAPPLTRQPSTPGMDTLADLATMQHHQQAARASASGLRSAEIYDAARVPSPARFPLHTIPRTHSNTRGAMDLSMTDAPAQTPPPRTFTATSLSESDLKTVAELVGYLAENPYAYESHVQLIKLLHQGFISHIYPAESPDSTGDPHKYDLLDDLRMAREAMESRYPVGEDIWADWIQDEQTLARTTEDRIGVMELCQRAVEEELESTKLWVLYGNWMLNLYRAAHYEPDTSDAQEDAGAGVDWSEEDKIVGKEVFSWQQMLEVWRLGVESTHRRMNDSHLVWDRYMELHLEDLARSPTTETIQRLKGLFIERLRTPHATWDQTFQNFSTFISTYDNASYEDTMVMTTKMSQEAKHTYGLREVSEVQLQRAAESGDRNAEWRLFSEYLDWELGQKRKGRSDARMCATLYERAVLRFPNDPSLWEDYVALLVEDKSHGRRGNVLPVLERATRHCPWSGDLWSQYVVTAETEKMAFEDIEEIKHKATSRGLLDAGTMDEVLKVYTSWCGFLRRRAFAHDATDEELDVAEVGIRSALESVRTIGEKKVGPEYKGDPLYRLERIYIKFLSQSRLYEPAREAFQGLVPQWGTSYEFWLRFYNWEMSIWARQNETGKNNGNLSVLPSHATAALQQGMMREDVDWPEKLIETFIHHCQQHEDAEALQLGIAQARKATKQVMKRREREAIEAAQQQQAAGYFDAAAGAVAPSATEDQYSMGKRKREEEEEEEEEEAVAGAAAKKSRAEEARPSEPQVEEQSVTAESMAKRDRENTTVLVKNLPADTSENRVRQFFRDCGKINSIKLIQEDDTTSASIEFDTKEDVLAAQTRDMKNFEGNSIEIHLGTGSTLFVTNFPPAADESYIRDLFKEFGEVVDVRFPSLKFNTHRRFCYVQFKTSAQAQAATALDGKTVGEHLTLIAKISDPAHKKARSGAIYEGREVYVSNLDWSATEDEVRQAFSKYGKVERARIPTNVAGKSKGVAFIIFPTKEEANAALEMNLTKFKSRVLNVVISSADPAKRQATNIVASSSKAESPESSTVEFKAAEDAEQQSHAHRASSPSAGRPTPQEIRAKTVGLLNVPDTVNAARIRSLMEPYGPLVKVILRPDHQGAIVEFKNINDAGKASLDVEGYEIAPGRKLGVGSVAEMFRQDAEIKSTRIQTGKNAQKSKQAGPSALQPVAPVRRPNQPGARRGGGKGGLGSRRGGFGLGASRSTESSGDGDKSPEKNAEDKMQGVETEKQEKGDEPAAQEGQTQKKSNADFKALFLSGGK</sequence>
<dbReference type="GO" id="GO:0006397">
    <property type="term" value="P:mRNA processing"/>
    <property type="evidence" value="ECO:0007669"/>
    <property type="project" value="UniProtKB-KW"/>
</dbReference>
<dbReference type="FunFam" id="3.30.70.330:FF:000365">
    <property type="entry name" value="U4/U6 snRNA-associated-splicing factor PRP24"/>
    <property type="match status" value="1"/>
</dbReference>
<feature type="domain" description="RRM" evidence="11">
    <location>
        <begin position="857"/>
        <end position="930"/>
    </location>
</feature>
<dbReference type="InterPro" id="IPR011990">
    <property type="entry name" value="TPR-like_helical_dom_sf"/>
</dbReference>
<dbReference type="RefSeq" id="XP_018184537.1">
    <property type="nucleotide sequence ID" value="XM_018336669.1"/>
</dbReference>
<name>A0A164ZDZ0_XYLHT</name>
<keyword evidence="2" id="KW-0507">mRNA processing</keyword>
<organism evidence="12 13">
    <name type="scientific">Xylona heveae (strain CBS 132557 / TC161)</name>
    <dbReference type="NCBI Taxonomy" id="1328760"/>
    <lineage>
        <taxon>Eukaryota</taxon>
        <taxon>Fungi</taxon>
        <taxon>Dikarya</taxon>
        <taxon>Ascomycota</taxon>
        <taxon>Pezizomycotina</taxon>
        <taxon>Xylonomycetes</taxon>
        <taxon>Xylonales</taxon>
        <taxon>Xylonaceae</taxon>
        <taxon>Xylona</taxon>
    </lineage>
</organism>
<evidence type="ECO:0000259" key="11">
    <source>
        <dbReference type="PROSITE" id="PS50102"/>
    </source>
</evidence>
<keyword evidence="13" id="KW-1185">Reference proteome</keyword>
<dbReference type="Proteomes" id="UP000076632">
    <property type="component" value="Unassembled WGS sequence"/>
</dbReference>
<evidence type="ECO:0000256" key="9">
    <source>
        <dbReference type="PROSITE-ProRule" id="PRU00176"/>
    </source>
</evidence>
<dbReference type="SUPFAM" id="SSF48452">
    <property type="entry name" value="TPR-like"/>
    <property type="match status" value="1"/>
</dbReference>
<feature type="region of interest" description="Disordered" evidence="10">
    <location>
        <begin position="789"/>
        <end position="863"/>
    </location>
</feature>
<feature type="region of interest" description="Disordered" evidence="10">
    <location>
        <begin position="68"/>
        <end position="102"/>
    </location>
</feature>
<dbReference type="STRING" id="1328760.A0A164ZDZ0"/>
<dbReference type="FunFam" id="1.25.40.10:FF:000632">
    <property type="entry name" value="Pre-mRNA splicing factor (Prp24), putative"/>
    <property type="match status" value="1"/>
</dbReference>
<evidence type="ECO:0000313" key="13">
    <source>
        <dbReference type="Proteomes" id="UP000076632"/>
    </source>
</evidence>
<dbReference type="CDD" id="cd00590">
    <property type="entry name" value="RRM_SF"/>
    <property type="match status" value="1"/>
</dbReference>
<dbReference type="FunFam" id="3.30.70.330:FF:000588">
    <property type="entry name" value="Pre-mRNA splicing factor (Prp24), putative"/>
    <property type="match status" value="1"/>
</dbReference>
<dbReference type="InParanoid" id="A0A164ZDZ0"/>
<evidence type="ECO:0000256" key="8">
    <source>
        <dbReference type="ARBA" id="ARBA00093627"/>
    </source>
</evidence>
<feature type="region of interest" description="Disordered" evidence="10">
    <location>
        <begin position="1"/>
        <end position="55"/>
    </location>
</feature>
<feature type="compositionally biased region" description="Gly residues" evidence="10">
    <location>
        <begin position="1274"/>
        <end position="1291"/>
    </location>
</feature>
<dbReference type="InterPro" id="IPR000504">
    <property type="entry name" value="RRM_dom"/>
</dbReference>
<dbReference type="EMBL" id="KV407468">
    <property type="protein sequence ID" value="KZF18982.1"/>
    <property type="molecule type" value="Genomic_DNA"/>
</dbReference>
<dbReference type="InterPro" id="IPR012677">
    <property type="entry name" value="Nucleotide-bd_a/b_plait_sf"/>
</dbReference>
<accession>A0A164ZDZ0</accession>
<feature type="compositionally biased region" description="Basic and acidic residues" evidence="10">
    <location>
        <begin position="1302"/>
        <end position="1328"/>
    </location>
</feature>
<feature type="compositionally biased region" description="Acidic residues" evidence="10">
    <location>
        <begin position="809"/>
        <end position="818"/>
    </location>
</feature>
<evidence type="ECO:0000256" key="10">
    <source>
        <dbReference type="SAM" id="MobiDB-lite"/>
    </source>
</evidence>
<dbReference type="CDD" id="cd12296">
    <property type="entry name" value="RRM1_Prp24"/>
    <property type="match status" value="1"/>
</dbReference>
<dbReference type="OrthoDB" id="360390at2759"/>
<feature type="domain" description="RRM" evidence="11">
    <location>
        <begin position="931"/>
        <end position="1008"/>
    </location>
</feature>
<dbReference type="Gene3D" id="1.25.40.10">
    <property type="entry name" value="Tetratricopeptide repeat domain"/>
    <property type="match status" value="2"/>
</dbReference>
<feature type="compositionally biased region" description="Low complexity" evidence="10">
    <location>
        <begin position="38"/>
        <end position="55"/>
    </location>
</feature>
<dbReference type="GO" id="GO:0003723">
    <property type="term" value="F:RNA binding"/>
    <property type="evidence" value="ECO:0007669"/>
    <property type="project" value="UniProtKB-UniRule"/>
</dbReference>
<feature type="compositionally biased region" description="Polar residues" evidence="10">
    <location>
        <begin position="1240"/>
        <end position="1254"/>
    </location>
</feature>
<dbReference type="Pfam" id="PF16842">
    <property type="entry name" value="RRM_occluded"/>
    <property type="match status" value="1"/>
</dbReference>
<feature type="domain" description="RRM" evidence="11">
    <location>
        <begin position="1156"/>
        <end position="1229"/>
    </location>
</feature>
<feature type="compositionally biased region" description="Low complexity" evidence="10">
    <location>
        <begin position="1110"/>
        <end position="1121"/>
    </location>
</feature>
<feature type="compositionally biased region" description="Polar residues" evidence="10">
    <location>
        <begin position="78"/>
        <end position="89"/>
    </location>
</feature>
<evidence type="ECO:0000256" key="6">
    <source>
        <dbReference type="ARBA" id="ARBA00023242"/>
    </source>
</evidence>
<keyword evidence="4 9" id="KW-0694">RNA-binding</keyword>
<dbReference type="SUPFAM" id="SSF54928">
    <property type="entry name" value="RNA-binding domain, RBD"/>
    <property type="match status" value="3"/>
</dbReference>
<dbReference type="GO" id="GO:0005688">
    <property type="term" value="C:U6 snRNP"/>
    <property type="evidence" value="ECO:0007669"/>
    <property type="project" value="UniProtKB-ARBA"/>
</dbReference>
<dbReference type="PANTHER" id="PTHR24012">
    <property type="entry name" value="RNA BINDING PROTEIN"/>
    <property type="match status" value="1"/>
</dbReference>
<comment type="function">
    <text evidence="7">Functions as a recycling factor of the spliceosome, a machinery that forms on each precursor-messenger RNA (pre-mRNA) and catalyzes the removal of introns. Chaperones the re-annealing of U4 and U6 snRNAs (small nuclear RNAs) released from previous rounds of splicing, an initial step in reforming the U4/U6-U5 tri-snRNP (small nuclear ribonucleoprotein) that can reassemble into another spliceosome complex; this step involves binding U6 and facilitating the unwinding of the U6 internal stem loop, followed by base-pairing of U6 to U4.</text>
</comment>
<dbReference type="InterPro" id="IPR034397">
    <property type="entry name" value="Prp24_RRM1"/>
</dbReference>
<evidence type="ECO:0000256" key="1">
    <source>
        <dbReference type="ARBA" id="ARBA00004123"/>
    </source>
</evidence>
<evidence type="ECO:0000256" key="2">
    <source>
        <dbReference type="ARBA" id="ARBA00022664"/>
    </source>
</evidence>
<feature type="region of interest" description="Disordered" evidence="10">
    <location>
        <begin position="1238"/>
        <end position="1353"/>
    </location>
</feature>
<dbReference type="Gene3D" id="3.30.70.330">
    <property type="match status" value="4"/>
</dbReference>
<keyword evidence="6" id="KW-0539">Nucleus</keyword>
<dbReference type="InterPro" id="IPR003107">
    <property type="entry name" value="HAT"/>
</dbReference>
<dbReference type="InterPro" id="IPR035979">
    <property type="entry name" value="RBD_domain_sf"/>
</dbReference>
<dbReference type="InterPro" id="IPR031766">
    <property type="entry name" value="RRM_occluded"/>
</dbReference>
<dbReference type="Pfam" id="PF00076">
    <property type="entry name" value="RRM_1"/>
    <property type="match status" value="3"/>
</dbReference>
<feature type="region of interest" description="Disordered" evidence="10">
    <location>
        <begin position="1105"/>
        <end position="1150"/>
    </location>
</feature>
<dbReference type="SMART" id="SM00360">
    <property type="entry name" value="RRM"/>
    <property type="match status" value="4"/>
</dbReference>
<evidence type="ECO:0000313" key="12">
    <source>
        <dbReference type="EMBL" id="KZF18982.1"/>
    </source>
</evidence>
<dbReference type="PROSITE" id="PS50102">
    <property type="entry name" value="RRM"/>
    <property type="match status" value="4"/>
</dbReference>
<feature type="compositionally biased region" description="Polar residues" evidence="10">
    <location>
        <begin position="1"/>
        <end position="26"/>
    </location>
</feature>
<keyword evidence="5" id="KW-0508">mRNA splicing</keyword>